<sequence>MRGRTKRATRRGARRWAALAVAALVGAALIPGAAAAGEPAPADLGTAATPYWPGDRERCGAGDARDGIWFLDGPVGGGGHAVFDGGDETLEVVDTKSNGYRVVALFSWCEGPLNSVGTYRSWLHRDSGPNEGATDREVYDFDFAEGRRLLVRVCEKNMSTGRLIDCSWPVRMYA</sequence>
<name>A0A1H5P4D6_9ACTN</name>
<evidence type="ECO:0000256" key="1">
    <source>
        <dbReference type="SAM" id="SignalP"/>
    </source>
</evidence>
<dbReference type="AlphaFoldDB" id="A0A1H5P4D6"/>
<dbReference type="OrthoDB" id="5195238at2"/>
<dbReference type="PROSITE" id="PS51318">
    <property type="entry name" value="TAT"/>
    <property type="match status" value="1"/>
</dbReference>
<dbReference type="InterPro" id="IPR006311">
    <property type="entry name" value="TAT_signal"/>
</dbReference>
<dbReference type="EMBL" id="FNUC01000004">
    <property type="protein sequence ID" value="SEF08464.1"/>
    <property type="molecule type" value="Genomic_DNA"/>
</dbReference>
<dbReference type="RefSeq" id="WP_141711499.1">
    <property type="nucleotide sequence ID" value="NZ_FNUC01000004.1"/>
</dbReference>
<evidence type="ECO:0000313" key="2">
    <source>
        <dbReference type="EMBL" id="SEF08464.1"/>
    </source>
</evidence>
<keyword evidence="1" id="KW-0732">Signal</keyword>
<protein>
    <submittedName>
        <fullName evidence="2">Uncharacterized protein</fullName>
    </submittedName>
</protein>
<gene>
    <name evidence="2" type="ORF">SAMN04488561_3646</name>
</gene>
<keyword evidence="3" id="KW-1185">Reference proteome</keyword>
<proteinExistence type="predicted"/>
<organism evidence="2 3">
    <name type="scientific">Jiangella alba</name>
    <dbReference type="NCBI Taxonomy" id="561176"/>
    <lineage>
        <taxon>Bacteria</taxon>
        <taxon>Bacillati</taxon>
        <taxon>Actinomycetota</taxon>
        <taxon>Actinomycetes</taxon>
        <taxon>Jiangellales</taxon>
        <taxon>Jiangellaceae</taxon>
        <taxon>Jiangella</taxon>
    </lineage>
</organism>
<reference evidence="3" key="1">
    <citation type="submission" date="2016-10" db="EMBL/GenBank/DDBJ databases">
        <authorList>
            <person name="Varghese N."/>
            <person name="Submissions S."/>
        </authorList>
    </citation>
    <scope>NUCLEOTIDE SEQUENCE [LARGE SCALE GENOMIC DNA]</scope>
    <source>
        <strain evidence="3">DSM 45237</strain>
    </source>
</reference>
<accession>A0A1H5P4D6</accession>
<dbReference type="Proteomes" id="UP000181980">
    <property type="component" value="Unassembled WGS sequence"/>
</dbReference>
<evidence type="ECO:0000313" key="3">
    <source>
        <dbReference type="Proteomes" id="UP000181980"/>
    </source>
</evidence>
<feature type="chain" id="PRO_5010329123" evidence="1">
    <location>
        <begin position="37"/>
        <end position="174"/>
    </location>
</feature>
<feature type="signal peptide" evidence="1">
    <location>
        <begin position="1"/>
        <end position="36"/>
    </location>
</feature>